<name>A0A8H4W298_9HELO</name>
<sequence length="223" mass="26317">MPPSHSELIRLMGMNDTQWRDASYLHDLLSTLHDQRESNIDAPDRKDRPTGYFYAARSMFIYTFRTPIGPYHDEKRKSLWYLGWKGPKELEFPELNIRVIYHILQKSRYLYLYRRVVNPDGQGEKKVHRIARFDMQAPEQRQSFVDIRRLTEEKYPTPMSPQAPKHKDVLRVKRLECGGGEGRRERKTMKKKILQRVKPTVESENRISLGFLSPNSDSRLGIG</sequence>
<gene>
    <name evidence="1" type="ORF">G7Y89_g7231</name>
</gene>
<evidence type="ECO:0000313" key="1">
    <source>
        <dbReference type="EMBL" id="KAF4630896.1"/>
    </source>
</evidence>
<keyword evidence="2" id="KW-1185">Reference proteome</keyword>
<dbReference type="AlphaFoldDB" id="A0A8H4W298"/>
<dbReference type="Proteomes" id="UP000566819">
    <property type="component" value="Unassembled WGS sequence"/>
</dbReference>
<reference evidence="1 2" key="1">
    <citation type="submission" date="2020-03" db="EMBL/GenBank/DDBJ databases">
        <title>Draft Genome Sequence of Cudoniella acicularis.</title>
        <authorList>
            <person name="Buettner E."/>
            <person name="Kellner H."/>
        </authorList>
    </citation>
    <scope>NUCLEOTIDE SEQUENCE [LARGE SCALE GENOMIC DNA]</scope>
    <source>
        <strain evidence="1 2">DSM 108380</strain>
    </source>
</reference>
<protein>
    <submittedName>
        <fullName evidence="1">Uncharacterized protein</fullName>
    </submittedName>
</protein>
<dbReference type="EMBL" id="JAAMPI010000498">
    <property type="protein sequence ID" value="KAF4630896.1"/>
    <property type="molecule type" value="Genomic_DNA"/>
</dbReference>
<organism evidence="1 2">
    <name type="scientific">Cudoniella acicularis</name>
    <dbReference type="NCBI Taxonomy" id="354080"/>
    <lineage>
        <taxon>Eukaryota</taxon>
        <taxon>Fungi</taxon>
        <taxon>Dikarya</taxon>
        <taxon>Ascomycota</taxon>
        <taxon>Pezizomycotina</taxon>
        <taxon>Leotiomycetes</taxon>
        <taxon>Helotiales</taxon>
        <taxon>Tricladiaceae</taxon>
        <taxon>Cudoniella</taxon>
    </lineage>
</organism>
<comment type="caution">
    <text evidence="1">The sequence shown here is derived from an EMBL/GenBank/DDBJ whole genome shotgun (WGS) entry which is preliminary data.</text>
</comment>
<evidence type="ECO:0000313" key="2">
    <source>
        <dbReference type="Proteomes" id="UP000566819"/>
    </source>
</evidence>
<proteinExistence type="predicted"/>
<dbReference type="OrthoDB" id="3484494at2759"/>
<accession>A0A8H4W298</accession>